<dbReference type="SUPFAM" id="SSF48403">
    <property type="entry name" value="Ankyrin repeat"/>
    <property type="match status" value="1"/>
</dbReference>
<dbReference type="InterPro" id="IPR036770">
    <property type="entry name" value="Ankyrin_rpt-contain_sf"/>
</dbReference>
<evidence type="ECO:0000313" key="5">
    <source>
        <dbReference type="Proteomes" id="UP000649617"/>
    </source>
</evidence>
<dbReference type="Proteomes" id="UP000649617">
    <property type="component" value="Unassembled WGS sequence"/>
</dbReference>
<dbReference type="SMART" id="SM00248">
    <property type="entry name" value="ANK"/>
    <property type="match status" value="3"/>
</dbReference>
<name>A0A812SDF8_SYMPI</name>
<dbReference type="PROSITE" id="PS50088">
    <property type="entry name" value="ANK_REPEAT"/>
    <property type="match status" value="2"/>
</dbReference>
<dbReference type="Gene3D" id="1.25.40.20">
    <property type="entry name" value="Ankyrin repeat-containing domain"/>
    <property type="match status" value="2"/>
</dbReference>
<evidence type="ECO:0000256" key="3">
    <source>
        <dbReference type="PROSITE-ProRule" id="PRU00023"/>
    </source>
</evidence>
<evidence type="ECO:0000313" key="4">
    <source>
        <dbReference type="EMBL" id="CAE7474397.1"/>
    </source>
</evidence>
<protein>
    <submittedName>
        <fullName evidence="4">Ank2 protein</fullName>
    </submittedName>
</protein>
<dbReference type="PANTHER" id="PTHR24171:SF8">
    <property type="entry name" value="BRCA1-ASSOCIATED RING DOMAIN PROTEIN 1"/>
    <property type="match status" value="1"/>
</dbReference>
<evidence type="ECO:0000256" key="1">
    <source>
        <dbReference type="ARBA" id="ARBA00022737"/>
    </source>
</evidence>
<proteinExistence type="predicted"/>
<accession>A0A812SDF8</accession>
<gene>
    <name evidence="4" type="primary">Ank2</name>
    <name evidence="4" type="ORF">SPIL2461_LOCUS12048</name>
</gene>
<sequence length="217" mass="23153">MVCTMYGPSTTELAALLSSLQQQSTLSSMPMPAFIPVQASQDPLSVSLSQIVPYADCNWRTDEVAFVATGKDEADSEKTQALACEVPSLVRQAAKGNLEEVRNLLDGGEDPDITDDLGLTALHGAAKKGHSKIVALLLARGARVNPAAAKWKGETPLHYACKYGHAKILQMLLSSGADPAVLTQEGRSALDFAKEKRHLNCVDLLCGATSQSYTVRL</sequence>
<organism evidence="4 5">
    <name type="scientific">Symbiodinium pilosum</name>
    <name type="common">Dinoflagellate</name>
    <dbReference type="NCBI Taxonomy" id="2952"/>
    <lineage>
        <taxon>Eukaryota</taxon>
        <taxon>Sar</taxon>
        <taxon>Alveolata</taxon>
        <taxon>Dinophyceae</taxon>
        <taxon>Suessiales</taxon>
        <taxon>Symbiodiniaceae</taxon>
        <taxon>Symbiodinium</taxon>
    </lineage>
</organism>
<comment type="caution">
    <text evidence="4">The sequence shown here is derived from an EMBL/GenBank/DDBJ whole genome shotgun (WGS) entry which is preliminary data.</text>
</comment>
<dbReference type="PRINTS" id="PR01415">
    <property type="entry name" value="ANKYRIN"/>
</dbReference>
<dbReference type="GO" id="GO:0085020">
    <property type="term" value="P:protein K6-linked ubiquitination"/>
    <property type="evidence" value="ECO:0007669"/>
    <property type="project" value="TreeGrafter"/>
</dbReference>
<dbReference type="PANTHER" id="PTHR24171">
    <property type="entry name" value="ANKYRIN REPEAT DOMAIN-CONTAINING PROTEIN 39-RELATED"/>
    <property type="match status" value="1"/>
</dbReference>
<evidence type="ECO:0000256" key="2">
    <source>
        <dbReference type="ARBA" id="ARBA00023043"/>
    </source>
</evidence>
<keyword evidence="5" id="KW-1185">Reference proteome</keyword>
<feature type="repeat" description="ANK" evidence="3">
    <location>
        <begin position="152"/>
        <end position="184"/>
    </location>
</feature>
<dbReference type="PROSITE" id="PS50297">
    <property type="entry name" value="ANK_REP_REGION"/>
    <property type="match status" value="2"/>
</dbReference>
<dbReference type="EMBL" id="CAJNIZ010024158">
    <property type="protein sequence ID" value="CAE7474397.1"/>
    <property type="molecule type" value="Genomic_DNA"/>
</dbReference>
<dbReference type="Pfam" id="PF12796">
    <property type="entry name" value="Ank_2"/>
    <property type="match status" value="1"/>
</dbReference>
<dbReference type="GO" id="GO:0004842">
    <property type="term" value="F:ubiquitin-protein transferase activity"/>
    <property type="evidence" value="ECO:0007669"/>
    <property type="project" value="TreeGrafter"/>
</dbReference>
<keyword evidence="1" id="KW-0677">Repeat</keyword>
<dbReference type="InterPro" id="IPR002110">
    <property type="entry name" value="Ankyrin_rpt"/>
</dbReference>
<reference evidence="4" key="1">
    <citation type="submission" date="2021-02" db="EMBL/GenBank/DDBJ databases">
        <authorList>
            <person name="Dougan E. K."/>
            <person name="Rhodes N."/>
            <person name="Thang M."/>
            <person name="Chan C."/>
        </authorList>
    </citation>
    <scope>NUCLEOTIDE SEQUENCE</scope>
</reference>
<dbReference type="AlphaFoldDB" id="A0A812SDF8"/>
<keyword evidence="2 3" id="KW-0040">ANK repeat</keyword>
<dbReference type="OrthoDB" id="432205at2759"/>
<feature type="repeat" description="ANK" evidence="3">
    <location>
        <begin position="117"/>
        <end position="149"/>
    </location>
</feature>